<protein>
    <submittedName>
        <fullName evidence="11">Mfs general substrate transporter</fullName>
    </submittedName>
</protein>
<sequence length="914" mass="99081">MSWLKRRAGPLIVLGTSAVGGAVYRFTRSADRSDASLNPHDFTPYTLVDKQPVSSTSAIFTLRNSNGVSDTESVKEVWKRSVWSVQIKQPQLQIARAYTPLPPTPPDQKHGENEPEDMRLLIRQEQGGEVSTYLHRLPEQSTVELRGPNTELKLPRDIIEVVFLAGGTGIAPAMQVAQALARRTGSRMHILWANRRREECEGGISDDRSTTSARGRVGWWKSFFGSGEPVAQPPLADDSPAAPKGVIVRELDALKKQSGVATKGLTVNYYVDEENSFPSPSEIEKRIQRQPEEKGSRLIIVSGPDGFIEHWAGKKLWANGREVQGPLGGQLGHMHLDLASSLPTFLRLSLHLFSSFALCSCFNTSSASKMDADTDAELATTLSQPISNKDPNSRPDCFTSTFQECMFIVSVTMAVAMTSFLTGSITVMSSFAGRDLGMTNAEITWMNAATSLTAGSLLLFFGSIADLFGRKSMFIGSLFFFSVFCLGAGFSQSGMTLDILCGVLGIFSASSVPPAQGMLGAIYERPSRRKNRAFGCFSAGNPMGFVFGTILSGLFTQVFSWRAGFFLLAIVYFVTSIVAAFTVPRDTQPKQKLDKETLKKLDLPGTALTIFGIGMFCAALSLGGDAPNGWKTPYVLVLLILGIMLIAAFIVWEIKYPYAMIDMKIWYDRDFSLLLAILSCGFLGFPVLSFWIALYFQTELNYNALMTGVHMLPMVVVGLTANAVAALIQHKVSNKLLVGIGAAALTTSFTLAAVQRYGDSYWAFSFPALCLCVIGVDFQFIVANMYVLSSMPTNKQSIAGSLFQTLTRLCTAIAYGIATAIFDAVQRNRATSGYYGNNAVEPFAAVFWFAAAVSVPGMLLVPFLRIGTQGHKGDTGRVKVGVAEKGLSGDDGHVVAAVSEKHAQSDVEVRGGGV</sequence>
<organism evidence="11 12">
    <name type="scientific">Alternaria burnsii</name>
    <dbReference type="NCBI Taxonomy" id="1187904"/>
    <lineage>
        <taxon>Eukaryota</taxon>
        <taxon>Fungi</taxon>
        <taxon>Dikarya</taxon>
        <taxon>Ascomycota</taxon>
        <taxon>Pezizomycotina</taxon>
        <taxon>Dothideomycetes</taxon>
        <taxon>Pleosporomycetidae</taxon>
        <taxon>Pleosporales</taxon>
        <taxon>Pleosporineae</taxon>
        <taxon>Pleosporaceae</taxon>
        <taxon>Alternaria</taxon>
        <taxon>Alternaria sect. Alternaria</taxon>
    </lineage>
</organism>
<evidence type="ECO:0000256" key="6">
    <source>
        <dbReference type="ARBA" id="ARBA00022989"/>
    </source>
</evidence>
<feature type="domain" description="FAD-binding FR-type" evidence="10">
    <location>
        <begin position="40"/>
        <end position="155"/>
    </location>
</feature>
<keyword evidence="7 8" id="KW-0472">Membrane</keyword>
<feature type="transmembrane region" description="Helical" evidence="8">
    <location>
        <begin position="806"/>
        <end position="825"/>
    </location>
</feature>
<reference evidence="11" key="1">
    <citation type="submission" date="2020-01" db="EMBL/GenBank/DDBJ databases">
        <authorList>
            <person name="Feng Z.H.Z."/>
        </authorList>
    </citation>
    <scope>NUCLEOTIDE SEQUENCE</scope>
    <source>
        <strain evidence="11">CBS107.38</strain>
    </source>
</reference>
<feature type="transmembrane region" description="Helical" evidence="8">
    <location>
        <begin position="603"/>
        <end position="622"/>
    </location>
</feature>
<dbReference type="Pfam" id="PF00175">
    <property type="entry name" value="NAD_binding_1"/>
    <property type="match status" value="1"/>
</dbReference>
<evidence type="ECO:0000256" key="5">
    <source>
        <dbReference type="ARBA" id="ARBA00022827"/>
    </source>
</evidence>
<dbReference type="InterPro" id="IPR020846">
    <property type="entry name" value="MFS_dom"/>
</dbReference>
<evidence type="ECO:0000256" key="7">
    <source>
        <dbReference type="ARBA" id="ARBA00023136"/>
    </source>
</evidence>
<keyword evidence="3" id="KW-0285">Flavoprotein</keyword>
<feature type="transmembrane region" description="Helical" evidence="8">
    <location>
        <begin position="533"/>
        <end position="555"/>
    </location>
</feature>
<feature type="transmembrane region" description="Helical" evidence="8">
    <location>
        <begin position="634"/>
        <end position="652"/>
    </location>
</feature>
<comment type="cofactor">
    <cofactor evidence="1">
        <name>FAD</name>
        <dbReference type="ChEBI" id="CHEBI:57692"/>
    </cofactor>
</comment>
<dbReference type="InterPro" id="IPR017938">
    <property type="entry name" value="Riboflavin_synthase-like_b-brl"/>
</dbReference>
<dbReference type="InterPro" id="IPR011701">
    <property type="entry name" value="MFS"/>
</dbReference>
<dbReference type="InterPro" id="IPR008333">
    <property type="entry name" value="Cbr1-like_FAD-bd_dom"/>
</dbReference>
<dbReference type="Gene3D" id="2.40.30.10">
    <property type="entry name" value="Translation factors"/>
    <property type="match status" value="1"/>
</dbReference>
<dbReference type="InterPro" id="IPR036259">
    <property type="entry name" value="MFS_trans_sf"/>
</dbReference>
<dbReference type="CDD" id="cd06183">
    <property type="entry name" value="cyt_b5_reduct_like"/>
    <property type="match status" value="1"/>
</dbReference>
<feature type="transmembrane region" description="Helical" evidence="8">
    <location>
        <begin position="736"/>
        <end position="755"/>
    </location>
</feature>
<dbReference type="GO" id="GO:0016491">
    <property type="term" value="F:oxidoreductase activity"/>
    <property type="evidence" value="ECO:0007669"/>
    <property type="project" value="InterPro"/>
</dbReference>
<feature type="transmembrane region" description="Helical" evidence="8">
    <location>
        <begin position="561"/>
        <end position="583"/>
    </location>
</feature>
<evidence type="ECO:0000256" key="2">
    <source>
        <dbReference type="ARBA" id="ARBA00004141"/>
    </source>
</evidence>
<dbReference type="PROSITE" id="PS51384">
    <property type="entry name" value="FAD_FR"/>
    <property type="match status" value="1"/>
</dbReference>
<dbReference type="PANTHER" id="PTHR42718">
    <property type="entry name" value="MAJOR FACILITATOR SUPERFAMILY MULTIDRUG TRANSPORTER MFSC"/>
    <property type="match status" value="1"/>
</dbReference>
<dbReference type="PRINTS" id="PR00406">
    <property type="entry name" value="CYTB5RDTASE"/>
</dbReference>
<evidence type="ECO:0000256" key="8">
    <source>
        <dbReference type="SAM" id="Phobius"/>
    </source>
</evidence>
<keyword evidence="6 8" id="KW-1133">Transmembrane helix</keyword>
<feature type="transmembrane region" description="Helical" evidence="8">
    <location>
        <begin position="845"/>
        <end position="864"/>
    </location>
</feature>
<keyword evidence="4 8" id="KW-0812">Transmembrane</keyword>
<feature type="transmembrane region" description="Helical" evidence="8">
    <location>
        <begin position="406"/>
        <end position="431"/>
    </location>
</feature>
<dbReference type="EMBL" id="JAAABM010000003">
    <property type="protein sequence ID" value="KAF7679384.1"/>
    <property type="molecule type" value="Genomic_DNA"/>
</dbReference>
<comment type="caution">
    <text evidence="11">The sequence shown here is derived from an EMBL/GenBank/DDBJ whole genome shotgun (WGS) entry which is preliminary data.</text>
</comment>
<name>A0A8H7BD46_9PLEO</name>
<evidence type="ECO:0000259" key="10">
    <source>
        <dbReference type="PROSITE" id="PS51384"/>
    </source>
</evidence>
<feature type="transmembrane region" description="Helical" evidence="8">
    <location>
        <begin position="761"/>
        <end position="786"/>
    </location>
</feature>
<dbReference type="Pfam" id="PF00970">
    <property type="entry name" value="FAD_binding_6"/>
    <property type="match status" value="1"/>
</dbReference>
<dbReference type="SUPFAM" id="SSF52343">
    <property type="entry name" value="Ferredoxin reductase-like, C-terminal NADP-linked domain"/>
    <property type="match status" value="1"/>
</dbReference>
<dbReference type="Gene3D" id="1.20.1250.20">
    <property type="entry name" value="MFS general substrate transporter like domains"/>
    <property type="match status" value="2"/>
</dbReference>
<feature type="transmembrane region" description="Helical" evidence="8">
    <location>
        <begin position="673"/>
        <end position="696"/>
    </location>
</feature>
<dbReference type="PANTHER" id="PTHR42718:SF23">
    <property type="entry name" value="MAJOR FACILITATOR SUPERFAMILY (MFS) PROFILE DOMAIN-CONTAINING PROTEIN"/>
    <property type="match status" value="1"/>
</dbReference>
<dbReference type="GO" id="GO:0022857">
    <property type="term" value="F:transmembrane transporter activity"/>
    <property type="evidence" value="ECO:0007669"/>
    <property type="project" value="InterPro"/>
</dbReference>
<dbReference type="GeneID" id="62201357"/>
<proteinExistence type="predicted"/>
<comment type="subcellular location">
    <subcellularLocation>
        <location evidence="2">Membrane</location>
        <topology evidence="2">Multi-pass membrane protein</topology>
    </subcellularLocation>
</comment>
<dbReference type="InterPro" id="IPR039261">
    <property type="entry name" value="FNR_nucleotide-bd"/>
</dbReference>
<dbReference type="InterPro" id="IPR017927">
    <property type="entry name" value="FAD-bd_FR_type"/>
</dbReference>
<accession>A0A8H7BD46</accession>
<dbReference type="InterPro" id="IPR001433">
    <property type="entry name" value="OxRdtase_FAD/NAD-bd"/>
</dbReference>
<feature type="transmembrane region" description="Helical" evidence="8">
    <location>
        <begin position="473"/>
        <end position="490"/>
    </location>
</feature>
<dbReference type="GO" id="GO:0016020">
    <property type="term" value="C:membrane"/>
    <property type="evidence" value="ECO:0007669"/>
    <property type="project" value="UniProtKB-SubCell"/>
</dbReference>
<evidence type="ECO:0000259" key="9">
    <source>
        <dbReference type="PROSITE" id="PS50850"/>
    </source>
</evidence>
<evidence type="ECO:0000313" key="11">
    <source>
        <dbReference type="EMBL" id="KAF7679384.1"/>
    </source>
</evidence>
<keyword evidence="5" id="KW-0274">FAD</keyword>
<evidence type="ECO:0000256" key="1">
    <source>
        <dbReference type="ARBA" id="ARBA00001974"/>
    </source>
</evidence>
<gene>
    <name evidence="11" type="ORF">GT037_003132</name>
</gene>
<dbReference type="Proteomes" id="UP000596902">
    <property type="component" value="Unassembled WGS sequence"/>
</dbReference>
<dbReference type="Gene3D" id="3.40.50.80">
    <property type="entry name" value="Nucleotide-binding domain of ferredoxin-NADP reductase (FNR) module"/>
    <property type="match status" value="1"/>
</dbReference>
<dbReference type="SUPFAM" id="SSF63380">
    <property type="entry name" value="Riboflavin synthase domain-like"/>
    <property type="match status" value="1"/>
</dbReference>
<dbReference type="RefSeq" id="XP_038789457.1">
    <property type="nucleotide sequence ID" value="XM_038928179.1"/>
</dbReference>
<feature type="transmembrane region" description="Helical" evidence="8">
    <location>
        <begin position="443"/>
        <end position="461"/>
    </location>
</feature>
<dbReference type="Pfam" id="PF07690">
    <property type="entry name" value="MFS_1"/>
    <property type="match status" value="1"/>
</dbReference>
<reference evidence="11" key="2">
    <citation type="submission" date="2020-08" db="EMBL/GenBank/DDBJ databases">
        <title>Draft Genome Sequence of Cumin Blight Pathogen Alternaria burnsii.</title>
        <authorList>
            <person name="Feng Z."/>
        </authorList>
    </citation>
    <scope>NUCLEOTIDE SEQUENCE</scope>
    <source>
        <strain evidence="11">CBS107.38</strain>
    </source>
</reference>
<keyword evidence="12" id="KW-1185">Reference proteome</keyword>
<feature type="transmembrane region" description="Helical" evidence="8">
    <location>
        <begin position="702"/>
        <end position="724"/>
    </location>
</feature>
<dbReference type="PROSITE" id="PS50850">
    <property type="entry name" value="MFS"/>
    <property type="match status" value="1"/>
</dbReference>
<feature type="domain" description="Major facilitator superfamily (MFS) profile" evidence="9">
    <location>
        <begin position="407"/>
        <end position="869"/>
    </location>
</feature>
<dbReference type="AlphaFoldDB" id="A0A8H7BD46"/>
<evidence type="ECO:0000256" key="3">
    <source>
        <dbReference type="ARBA" id="ARBA00022630"/>
    </source>
</evidence>
<evidence type="ECO:0000313" key="12">
    <source>
        <dbReference type="Proteomes" id="UP000596902"/>
    </source>
</evidence>
<evidence type="ECO:0000256" key="4">
    <source>
        <dbReference type="ARBA" id="ARBA00022692"/>
    </source>
</evidence>
<dbReference type="SUPFAM" id="SSF103473">
    <property type="entry name" value="MFS general substrate transporter"/>
    <property type="match status" value="1"/>
</dbReference>